<dbReference type="Pfam" id="PF00664">
    <property type="entry name" value="ABC_membrane"/>
    <property type="match status" value="1"/>
</dbReference>
<dbReference type="SUPFAM" id="SSF90123">
    <property type="entry name" value="ABC transporter transmembrane region"/>
    <property type="match status" value="1"/>
</dbReference>
<dbReference type="STRING" id="999415.HMPREF9943_01211"/>
<dbReference type="AlphaFoldDB" id="M2P8J7"/>
<dbReference type="InterPro" id="IPR036640">
    <property type="entry name" value="ABC1_TM_sf"/>
</dbReference>
<dbReference type="InterPro" id="IPR027417">
    <property type="entry name" value="P-loop_NTPase"/>
</dbReference>
<feature type="transmembrane region" description="Helical" evidence="8">
    <location>
        <begin position="136"/>
        <end position="155"/>
    </location>
</feature>
<keyword evidence="12" id="KW-1185">Reference proteome</keyword>
<evidence type="ECO:0000256" key="6">
    <source>
        <dbReference type="ARBA" id="ARBA00022989"/>
    </source>
</evidence>
<dbReference type="GO" id="GO:0016887">
    <property type="term" value="F:ATP hydrolysis activity"/>
    <property type="evidence" value="ECO:0007669"/>
    <property type="project" value="InterPro"/>
</dbReference>
<dbReference type="RefSeq" id="WP_004803132.1">
    <property type="nucleotide sequence ID" value="NZ_KB446648.1"/>
</dbReference>
<dbReference type="eggNOG" id="COG1132">
    <property type="taxonomic scope" value="Bacteria"/>
</dbReference>
<dbReference type="OrthoDB" id="9762778at2"/>
<comment type="subcellular location">
    <subcellularLocation>
        <location evidence="1">Cell membrane</location>
        <topology evidence="1">Multi-pass membrane protein</topology>
    </subcellularLocation>
</comment>
<feature type="domain" description="ABC transmembrane type-1" evidence="10">
    <location>
        <begin position="22"/>
        <end position="301"/>
    </location>
</feature>
<feature type="transmembrane region" description="Helical" evidence="8">
    <location>
        <begin position="57"/>
        <end position="75"/>
    </location>
</feature>
<dbReference type="GO" id="GO:0034040">
    <property type="term" value="F:ATPase-coupled lipid transmembrane transporter activity"/>
    <property type="evidence" value="ECO:0007669"/>
    <property type="project" value="TreeGrafter"/>
</dbReference>
<comment type="caution">
    <text evidence="11">The sequence shown here is derived from an EMBL/GenBank/DDBJ whole genome shotgun (WGS) entry which is preliminary data.</text>
</comment>
<reference evidence="11 12" key="1">
    <citation type="submission" date="2013-02" db="EMBL/GenBank/DDBJ databases">
        <title>The Genome Sequence of Lactobacillus catenaformis F0143.</title>
        <authorList>
            <consortium name="The Broad Institute Genome Sequencing Platform"/>
            <person name="Earl A."/>
            <person name="Ward D."/>
            <person name="Feldgarden M."/>
            <person name="Gevers D."/>
            <person name="Izard J."/>
            <person name="Blanton J.M."/>
            <person name="Mathney J."/>
            <person name="Dewhirst F.E."/>
            <person name="Young S.K."/>
            <person name="Zeng Q."/>
            <person name="Gargeya S."/>
            <person name="Fitzgerald M."/>
            <person name="Haas B."/>
            <person name="Abouelleil A."/>
            <person name="Alvarado L."/>
            <person name="Arachchi H.M."/>
            <person name="Berlin A."/>
            <person name="Chapman S.B."/>
            <person name="Gearin G."/>
            <person name="Goldberg J."/>
            <person name="Griggs A."/>
            <person name="Gujja S."/>
            <person name="Hansen M."/>
            <person name="Heiman D."/>
            <person name="Howarth C."/>
            <person name="Larimer J."/>
            <person name="Lui A."/>
            <person name="MacDonald P.J.P."/>
            <person name="McCowen C."/>
            <person name="Montmayeur A."/>
            <person name="Murphy C."/>
            <person name="Neiman D."/>
            <person name="Pearson M."/>
            <person name="Priest M."/>
            <person name="Roberts A."/>
            <person name="Saif S."/>
            <person name="Shea T."/>
            <person name="Sisk P."/>
            <person name="Stolte C."/>
            <person name="Sykes S."/>
            <person name="Wortman J."/>
            <person name="Nusbaum C."/>
            <person name="Birren B."/>
        </authorList>
    </citation>
    <scope>NUCLEOTIDE SEQUENCE [LARGE SCALE GENOMIC DNA]</scope>
    <source>
        <strain evidence="11 12">OT 569</strain>
    </source>
</reference>
<evidence type="ECO:0008006" key="13">
    <source>
        <dbReference type="Google" id="ProtNLM"/>
    </source>
</evidence>
<dbReference type="InterPro" id="IPR017871">
    <property type="entry name" value="ABC_transporter-like_CS"/>
</dbReference>
<dbReference type="PROSITE" id="PS50929">
    <property type="entry name" value="ABC_TM1F"/>
    <property type="match status" value="1"/>
</dbReference>
<dbReference type="PANTHER" id="PTHR24221:SF397">
    <property type="entry name" value="ABC TRANSPORTER, ATP-BINDING TRANSMEMBRANE PROTEIN"/>
    <property type="match status" value="1"/>
</dbReference>
<feature type="transmembrane region" description="Helical" evidence="8">
    <location>
        <begin position="274"/>
        <end position="300"/>
    </location>
</feature>
<dbReference type="EMBL" id="AGEJ01000018">
    <property type="protein sequence ID" value="EMD16657.1"/>
    <property type="molecule type" value="Genomic_DNA"/>
</dbReference>
<feature type="domain" description="ABC transporter" evidence="9">
    <location>
        <begin position="334"/>
        <end position="567"/>
    </location>
</feature>
<evidence type="ECO:0000313" key="12">
    <source>
        <dbReference type="Proteomes" id="UP000011758"/>
    </source>
</evidence>
<evidence type="ECO:0000256" key="2">
    <source>
        <dbReference type="ARBA" id="ARBA00022448"/>
    </source>
</evidence>
<dbReference type="InterPro" id="IPR003593">
    <property type="entry name" value="AAA+_ATPase"/>
</dbReference>
<dbReference type="BioCyc" id="ECAT999415-HMP:GTTI-1245-MONOMER"/>
<sequence length="577" mass="64873">MIKILKKFFVFSGPENRKKLQLSLFLNAIEAFALALRIPAIYLIADGMINKTLTLQTVLFSFGLLVLGIVIQMIISGKSKMLQTEAGYLTCASKRMEIALHLRYLPMGYFNKNSLGSITSITTNTMEGLADIATRVVMMTTQGIINASLIAVYLLFFDWRIGIITVIGIIFFFITNSLIQRKSEALSHKKVEADTKIVEEVLEYIQGIAEIKNYNIGRSNEKANRAIDRASNINIEMEMAFVPLISLQNWLIKMCSIAILCSSLYFYLNHTMTLSVAVVMIISSFMIFNALDSAGGYSALLRVTDLSMNRANEILELKPMDINGQNIIPESYDIAMENVDFSYHTKKIINNINLSIKEHTTAAFVGPSGGGKTTLCHLAARFWDVNQGRVTLDHRNVKNYSMDSLMKNYSFVFQNVYLFHDTIANNIKFGQDDADTEDVIRAAKKARCHEFIMSLPQGYDTVIGEGGDSLSGGEKQRLSIARAIMKDAPIIILDEATANVDPENEKELIEAIYELTKEKTILMIAHRLKTVRHADCIFVIDKGQIIQKGTHEELIKEEGLYKKFIESRVEAISWKIQ</sequence>
<dbReference type="Gene3D" id="1.20.1560.10">
    <property type="entry name" value="ABC transporter type 1, transmembrane domain"/>
    <property type="match status" value="1"/>
</dbReference>
<dbReference type="SMART" id="SM00382">
    <property type="entry name" value="AAA"/>
    <property type="match status" value="1"/>
</dbReference>
<proteinExistence type="predicted"/>
<dbReference type="PANTHER" id="PTHR24221">
    <property type="entry name" value="ATP-BINDING CASSETTE SUB-FAMILY B"/>
    <property type="match status" value="1"/>
</dbReference>
<dbReference type="GO" id="GO:0005886">
    <property type="term" value="C:plasma membrane"/>
    <property type="evidence" value="ECO:0007669"/>
    <property type="project" value="UniProtKB-SubCell"/>
</dbReference>
<gene>
    <name evidence="11" type="ORF">HMPREF9943_01211</name>
</gene>
<keyword evidence="4" id="KW-0547">Nucleotide-binding</keyword>
<feature type="transmembrane region" description="Helical" evidence="8">
    <location>
        <begin position="161"/>
        <end position="179"/>
    </location>
</feature>
<dbReference type="Gene3D" id="3.40.50.300">
    <property type="entry name" value="P-loop containing nucleotide triphosphate hydrolases"/>
    <property type="match status" value="1"/>
</dbReference>
<evidence type="ECO:0000256" key="8">
    <source>
        <dbReference type="SAM" id="Phobius"/>
    </source>
</evidence>
<keyword evidence="2" id="KW-0813">Transport</keyword>
<keyword evidence="3 8" id="KW-0812">Transmembrane</keyword>
<dbReference type="GO" id="GO:0005524">
    <property type="term" value="F:ATP binding"/>
    <property type="evidence" value="ECO:0007669"/>
    <property type="project" value="UniProtKB-KW"/>
</dbReference>
<protein>
    <recommendedName>
        <fullName evidence="13">ABC transporter ATP-binding protein</fullName>
    </recommendedName>
</protein>
<dbReference type="FunFam" id="3.40.50.300:FF:000287">
    <property type="entry name" value="Multidrug ABC transporter ATP-binding protein"/>
    <property type="match status" value="1"/>
</dbReference>
<evidence type="ECO:0000256" key="4">
    <source>
        <dbReference type="ARBA" id="ARBA00022741"/>
    </source>
</evidence>
<dbReference type="InterPro" id="IPR011527">
    <property type="entry name" value="ABC1_TM_dom"/>
</dbReference>
<dbReference type="PROSITE" id="PS00211">
    <property type="entry name" value="ABC_TRANSPORTER_1"/>
    <property type="match status" value="1"/>
</dbReference>
<dbReference type="SUPFAM" id="SSF52540">
    <property type="entry name" value="P-loop containing nucleoside triphosphate hydrolases"/>
    <property type="match status" value="1"/>
</dbReference>
<keyword evidence="7 8" id="KW-0472">Membrane</keyword>
<evidence type="ECO:0000256" key="3">
    <source>
        <dbReference type="ARBA" id="ARBA00022692"/>
    </source>
</evidence>
<keyword evidence="6 8" id="KW-1133">Transmembrane helix</keyword>
<dbReference type="Pfam" id="PF00005">
    <property type="entry name" value="ABC_tran"/>
    <property type="match status" value="1"/>
</dbReference>
<keyword evidence="5" id="KW-0067">ATP-binding</keyword>
<dbReference type="InterPro" id="IPR039421">
    <property type="entry name" value="Type_1_exporter"/>
</dbReference>
<dbReference type="Proteomes" id="UP000011758">
    <property type="component" value="Unassembled WGS sequence"/>
</dbReference>
<evidence type="ECO:0000313" key="11">
    <source>
        <dbReference type="EMBL" id="EMD16657.1"/>
    </source>
</evidence>
<dbReference type="PATRIC" id="fig|999415.3.peg.1230"/>
<evidence type="ECO:0000256" key="5">
    <source>
        <dbReference type="ARBA" id="ARBA00022840"/>
    </source>
</evidence>
<organism evidence="11 12">
    <name type="scientific">Eggerthia catenaformis OT 569 = DSM 20559</name>
    <dbReference type="NCBI Taxonomy" id="999415"/>
    <lineage>
        <taxon>Bacteria</taxon>
        <taxon>Bacillati</taxon>
        <taxon>Bacillota</taxon>
        <taxon>Erysipelotrichia</taxon>
        <taxon>Erysipelotrichales</taxon>
        <taxon>Coprobacillaceae</taxon>
        <taxon>Eggerthia</taxon>
    </lineage>
</organism>
<dbReference type="InterPro" id="IPR003439">
    <property type="entry name" value="ABC_transporter-like_ATP-bd"/>
</dbReference>
<evidence type="ECO:0000256" key="7">
    <source>
        <dbReference type="ARBA" id="ARBA00023136"/>
    </source>
</evidence>
<evidence type="ECO:0000259" key="10">
    <source>
        <dbReference type="PROSITE" id="PS50929"/>
    </source>
</evidence>
<name>M2P8J7_9FIRM</name>
<accession>M2P8J7</accession>
<dbReference type="GO" id="GO:0140359">
    <property type="term" value="F:ABC-type transporter activity"/>
    <property type="evidence" value="ECO:0007669"/>
    <property type="project" value="InterPro"/>
</dbReference>
<dbReference type="PROSITE" id="PS50893">
    <property type="entry name" value="ABC_TRANSPORTER_2"/>
    <property type="match status" value="1"/>
</dbReference>
<feature type="transmembrane region" description="Helical" evidence="8">
    <location>
        <begin position="20"/>
        <end position="45"/>
    </location>
</feature>
<evidence type="ECO:0000259" key="9">
    <source>
        <dbReference type="PROSITE" id="PS50893"/>
    </source>
</evidence>
<evidence type="ECO:0000256" key="1">
    <source>
        <dbReference type="ARBA" id="ARBA00004651"/>
    </source>
</evidence>